<name>A0A931HX87_9BACI</name>
<feature type="chain" id="PRO_5038117767" evidence="3">
    <location>
        <begin position="26"/>
        <end position="352"/>
    </location>
</feature>
<feature type="signal peptide" evidence="3">
    <location>
        <begin position="1"/>
        <end position="25"/>
    </location>
</feature>
<sequence length="352" mass="38800">MDRWKSLIFIAMFACFLPLGSTVSANDLPPIFVEPLYPDNQNPEVKGYLDLDVQPGDTQTVNFRVTNNDEESLIVTIQSANAYTHPTGGIIYSDDLTGEESSIIDDRFKIADLIHTPSTITLDPDETGEVPVTLHIPDMDNGEVIGGVRFIVDGDTSEQNYAISENQDATFKIKTQIATNIGIRLAFPESAEPDFSFGEAGFSDEKNAAFIEMTNTGPTIQPDLHISYDVLTDTGESVFTGSIESLKMAPKTSIKFPIPWEADPIEDGTYTLQMTADHDGEKIAAERSIQIGQSSPPDNEEPNEPPKDPEQPDEEKDKFTQLQVTILIIGGILVAIAGIYFIVNLFRNRHDR</sequence>
<proteinExistence type="predicted"/>
<evidence type="ECO:0000256" key="3">
    <source>
        <dbReference type="SAM" id="SignalP"/>
    </source>
</evidence>
<feature type="domain" description="WxL Interacting Protein host binding" evidence="5">
    <location>
        <begin position="170"/>
        <end position="294"/>
    </location>
</feature>
<evidence type="ECO:0000313" key="7">
    <source>
        <dbReference type="Proteomes" id="UP000614490"/>
    </source>
</evidence>
<organism evidence="6 7">
    <name type="scientific">Halobacillus yeomjeoni</name>
    <dbReference type="NCBI Taxonomy" id="311194"/>
    <lineage>
        <taxon>Bacteria</taxon>
        <taxon>Bacillati</taxon>
        <taxon>Bacillota</taxon>
        <taxon>Bacilli</taxon>
        <taxon>Bacillales</taxon>
        <taxon>Bacillaceae</taxon>
        <taxon>Halobacillus</taxon>
    </lineage>
</organism>
<keyword evidence="3" id="KW-0732">Signal</keyword>
<feature type="region of interest" description="Disordered" evidence="1">
    <location>
        <begin position="289"/>
        <end position="317"/>
    </location>
</feature>
<feature type="transmembrane region" description="Helical" evidence="2">
    <location>
        <begin position="324"/>
        <end position="346"/>
    </location>
</feature>
<keyword evidence="2" id="KW-0472">Membrane</keyword>
<accession>A0A931HX87</accession>
<evidence type="ECO:0000256" key="1">
    <source>
        <dbReference type="SAM" id="MobiDB-lite"/>
    </source>
</evidence>
<dbReference type="EMBL" id="JADZSC010000003">
    <property type="protein sequence ID" value="MBH0231335.1"/>
    <property type="molecule type" value="Genomic_DNA"/>
</dbReference>
<dbReference type="RefSeq" id="WP_197317962.1">
    <property type="nucleotide sequence ID" value="NZ_JADZSC010000003.1"/>
</dbReference>
<evidence type="ECO:0000313" key="6">
    <source>
        <dbReference type="EMBL" id="MBH0231335.1"/>
    </source>
</evidence>
<keyword evidence="7" id="KW-1185">Reference proteome</keyword>
<dbReference type="Pfam" id="PF06030">
    <property type="entry name" value="WxLIP_PGBD"/>
    <property type="match status" value="1"/>
</dbReference>
<gene>
    <name evidence="6" type="ORF">H0267_13990</name>
</gene>
<dbReference type="InterPro" id="IPR021759">
    <property type="entry name" value="WxLIP_HBD"/>
</dbReference>
<dbReference type="Proteomes" id="UP000614490">
    <property type="component" value="Unassembled WGS sequence"/>
</dbReference>
<dbReference type="InterPro" id="IPR010317">
    <property type="entry name" value="WxLIP_PGBD"/>
</dbReference>
<protein>
    <submittedName>
        <fullName evidence="6">DUF916 domain-containing protein</fullName>
    </submittedName>
</protein>
<keyword evidence="2" id="KW-0812">Transmembrane</keyword>
<evidence type="ECO:0000259" key="4">
    <source>
        <dbReference type="Pfam" id="PF06030"/>
    </source>
</evidence>
<feature type="compositionally biased region" description="Basic and acidic residues" evidence="1">
    <location>
        <begin position="304"/>
        <end position="317"/>
    </location>
</feature>
<dbReference type="AlphaFoldDB" id="A0A931HX87"/>
<reference evidence="6 7" key="1">
    <citation type="journal article" date="2005" name="Int. J. Syst. Evol. Microbiol.">
        <title>Halobacillus yeomjeoni sp. nov., isolated from a marine solar saltern in Korea.</title>
        <authorList>
            <person name="Yoon J.H."/>
            <person name="Kang S.J."/>
            <person name="Lee C.H."/>
            <person name="Oh H.W."/>
            <person name="Oh T.K."/>
        </authorList>
    </citation>
    <scope>NUCLEOTIDE SEQUENCE [LARGE SCALE GENOMIC DNA]</scope>
    <source>
        <strain evidence="6 7">KCTC 3957</strain>
    </source>
</reference>
<evidence type="ECO:0000259" key="5">
    <source>
        <dbReference type="Pfam" id="PF11797"/>
    </source>
</evidence>
<comment type="caution">
    <text evidence="6">The sequence shown here is derived from an EMBL/GenBank/DDBJ whole genome shotgun (WGS) entry which is preliminary data.</text>
</comment>
<keyword evidence="2" id="KW-1133">Transmembrane helix</keyword>
<dbReference type="Pfam" id="PF11797">
    <property type="entry name" value="WxLIP_HBD"/>
    <property type="match status" value="1"/>
</dbReference>
<evidence type="ECO:0000256" key="2">
    <source>
        <dbReference type="SAM" id="Phobius"/>
    </source>
</evidence>
<feature type="domain" description="WxL Interacting Protein peptidoglycan binding" evidence="4">
    <location>
        <begin position="33"/>
        <end position="150"/>
    </location>
</feature>